<dbReference type="EMBL" id="JAYKXN010000004">
    <property type="protein sequence ID" value="KAK7294851.1"/>
    <property type="molecule type" value="Genomic_DNA"/>
</dbReference>
<comment type="caution">
    <text evidence="2">The sequence shown here is derived from an EMBL/GenBank/DDBJ whole genome shotgun (WGS) entry which is preliminary data.</text>
</comment>
<accession>A0AAN9JAU1</accession>
<dbReference type="AlphaFoldDB" id="A0AAN9JAU1"/>
<proteinExistence type="predicted"/>
<name>A0AAN9JAU1_CLITE</name>
<evidence type="ECO:0000256" key="1">
    <source>
        <dbReference type="SAM" id="MobiDB-lite"/>
    </source>
</evidence>
<reference evidence="2 3" key="1">
    <citation type="submission" date="2024-01" db="EMBL/GenBank/DDBJ databases">
        <title>The genomes of 5 underutilized Papilionoideae crops provide insights into root nodulation and disease resistance.</title>
        <authorList>
            <person name="Yuan L."/>
        </authorList>
    </citation>
    <scope>NUCLEOTIDE SEQUENCE [LARGE SCALE GENOMIC DNA]</scope>
    <source>
        <strain evidence="2">LY-2023</strain>
        <tissue evidence="2">Leaf</tissue>
    </source>
</reference>
<organism evidence="2 3">
    <name type="scientific">Clitoria ternatea</name>
    <name type="common">Butterfly pea</name>
    <dbReference type="NCBI Taxonomy" id="43366"/>
    <lineage>
        <taxon>Eukaryota</taxon>
        <taxon>Viridiplantae</taxon>
        <taxon>Streptophyta</taxon>
        <taxon>Embryophyta</taxon>
        <taxon>Tracheophyta</taxon>
        <taxon>Spermatophyta</taxon>
        <taxon>Magnoliopsida</taxon>
        <taxon>eudicotyledons</taxon>
        <taxon>Gunneridae</taxon>
        <taxon>Pentapetalae</taxon>
        <taxon>rosids</taxon>
        <taxon>fabids</taxon>
        <taxon>Fabales</taxon>
        <taxon>Fabaceae</taxon>
        <taxon>Papilionoideae</taxon>
        <taxon>50 kb inversion clade</taxon>
        <taxon>NPAAA clade</taxon>
        <taxon>indigoferoid/millettioid clade</taxon>
        <taxon>Phaseoleae</taxon>
        <taxon>Clitoria</taxon>
    </lineage>
</organism>
<feature type="region of interest" description="Disordered" evidence="1">
    <location>
        <begin position="1"/>
        <end position="23"/>
    </location>
</feature>
<evidence type="ECO:0000313" key="2">
    <source>
        <dbReference type="EMBL" id="KAK7294851.1"/>
    </source>
</evidence>
<dbReference type="Proteomes" id="UP001359559">
    <property type="component" value="Unassembled WGS sequence"/>
</dbReference>
<protein>
    <submittedName>
        <fullName evidence="2">Uncharacterized protein</fullName>
    </submittedName>
</protein>
<evidence type="ECO:0000313" key="3">
    <source>
        <dbReference type="Proteomes" id="UP001359559"/>
    </source>
</evidence>
<sequence length="120" mass="13447">MPPPTRRRPLPQPHSSVSSQHHHLASTAISIIHPFLLPLPRTTTTIPNLIKTLNCTPNLTPQPPHVTHAQPNTTTILPPTPNITPQPTSFLYPTPPYQSSAETECKNRFQSITWNEKQKK</sequence>
<keyword evidence="3" id="KW-1185">Reference proteome</keyword>
<gene>
    <name evidence="2" type="ORF">RJT34_17748</name>
</gene>
<feature type="region of interest" description="Disordered" evidence="1">
    <location>
        <begin position="61"/>
        <end position="101"/>
    </location>
</feature>